<keyword evidence="7" id="KW-0067">ATP-binding</keyword>
<evidence type="ECO:0000256" key="6">
    <source>
        <dbReference type="ARBA" id="ARBA00022777"/>
    </source>
</evidence>
<comment type="catalytic activity">
    <reaction evidence="8">
        <text>L-threonyl-[protein] + ATP = O-phospho-L-threonyl-[protein] + ADP + H(+)</text>
        <dbReference type="Rhea" id="RHEA:46608"/>
        <dbReference type="Rhea" id="RHEA-COMP:11060"/>
        <dbReference type="Rhea" id="RHEA-COMP:11605"/>
        <dbReference type="ChEBI" id="CHEBI:15378"/>
        <dbReference type="ChEBI" id="CHEBI:30013"/>
        <dbReference type="ChEBI" id="CHEBI:30616"/>
        <dbReference type="ChEBI" id="CHEBI:61977"/>
        <dbReference type="ChEBI" id="CHEBI:456216"/>
        <dbReference type="EC" id="2.7.11.1"/>
    </reaction>
</comment>
<evidence type="ECO:0000256" key="7">
    <source>
        <dbReference type="ARBA" id="ARBA00022840"/>
    </source>
</evidence>
<dbReference type="InterPro" id="IPR051138">
    <property type="entry name" value="PIM_Ser/Thr_kinase"/>
</dbReference>
<dbReference type="InterPro" id="IPR008271">
    <property type="entry name" value="Ser/Thr_kinase_AS"/>
</dbReference>
<reference evidence="11 12" key="1">
    <citation type="submission" date="2024-05" db="EMBL/GenBank/DDBJ databases">
        <title>Genome sequencing and assembly of Indian major carp, Cirrhinus mrigala (Hamilton, 1822).</title>
        <authorList>
            <person name="Mohindra V."/>
            <person name="Chowdhury L.M."/>
            <person name="Lal K."/>
            <person name="Jena J.K."/>
        </authorList>
    </citation>
    <scope>NUCLEOTIDE SEQUENCE [LARGE SCALE GENOMIC DNA]</scope>
    <source>
        <strain evidence="11">CM1030</strain>
        <tissue evidence="11">Blood</tissue>
    </source>
</reference>
<evidence type="ECO:0000256" key="3">
    <source>
        <dbReference type="ARBA" id="ARBA00022527"/>
    </source>
</evidence>
<keyword evidence="6" id="KW-0418">Kinase</keyword>
<keyword evidence="5" id="KW-0547">Nucleotide-binding</keyword>
<feature type="domain" description="Protein kinase" evidence="10">
    <location>
        <begin position="1"/>
        <end position="114"/>
    </location>
</feature>
<dbReference type="GO" id="GO:0005524">
    <property type="term" value="F:ATP binding"/>
    <property type="evidence" value="ECO:0007669"/>
    <property type="project" value="UniProtKB-KW"/>
</dbReference>
<evidence type="ECO:0000256" key="4">
    <source>
        <dbReference type="ARBA" id="ARBA00022679"/>
    </source>
</evidence>
<sequence length="114" mass="12941">PGHPAPLPLEVGLLLLVNKESRVPEIIQLLDWQDQPKRYIMVLECPSPCKDLEDIARSIMAQATKAAHMCCQRGVFHRDIKMENLLVNLETLEVKLIDFGCGDLLRDSGYKHFC</sequence>
<evidence type="ECO:0000256" key="8">
    <source>
        <dbReference type="ARBA" id="ARBA00047899"/>
    </source>
</evidence>
<name>A0ABD0P9J0_CIRMR</name>
<dbReference type="PANTHER" id="PTHR22984:SF11">
    <property type="entry name" value="AURORA KINASE-RELATED"/>
    <property type="match status" value="1"/>
</dbReference>
<keyword evidence="4" id="KW-0808">Transferase</keyword>
<evidence type="ECO:0000313" key="11">
    <source>
        <dbReference type="EMBL" id="KAL0170610.1"/>
    </source>
</evidence>
<organism evidence="11 12">
    <name type="scientific">Cirrhinus mrigala</name>
    <name type="common">Mrigala</name>
    <dbReference type="NCBI Taxonomy" id="683832"/>
    <lineage>
        <taxon>Eukaryota</taxon>
        <taxon>Metazoa</taxon>
        <taxon>Chordata</taxon>
        <taxon>Craniata</taxon>
        <taxon>Vertebrata</taxon>
        <taxon>Euteleostomi</taxon>
        <taxon>Actinopterygii</taxon>
        <taxon>Neopterygii</taxon>
        <taxon>Teleostei</taxon>
        <taxon>Ostariophysi</taxon>
        <taxon>Cypriniformes</taxon>
        <taxon>Cyprinidae</taxon>
        <taxon>Labeoninae</taxon>
        <taxon>Labeonini</taxon>
        <taxon>Cirrhinus</taxon>
    </lineage>
</organism>
<evidence type="ECO:0000313" key="12">
    <source>
        <dbReference type="Proteomes" id="UP001529510"/>
    </source>
</evidence>
<dbReference type="PANTHER" id="PTHR22984">
    <property type="entry name" value="SERINE/THREONINE-PROTEIN KINASE PIM"/>
    <property type="match status" value="1"/>
</dbReference>
<dbReference type="PROSITE" id="PS50011">
    <property type="entry name" value="PROTEIN_KINASE_DOM"/>
    <property type="match status" value="1"/>
</dbReference>
<dbReference type="EC" id="2.7.11.1" evidence="2"/>
<dbReference type="Proteomes" id="UP001529510">
    <property type="component" value="Unassembled WGS sequence"/>
</dbReference>
<comment type="catalytic activity">
    <reaction evidence="9">
        <text>L-seryl-[protein] + ATP = O-phospho-L-seryl-[protein] + ADP + H(+)</text>
        <dbReference type="Rhea" id="RHEA:17989"/>
        <dbReference type="Rhea" id="RHEA-COMP:9863"/>
        <dbReference type="Rhea" id="RHEA-COMP:11604"/>
        <dbReference type="ChEBI" id="CHEBI:15378"/>
        <dbReference type="ChEBI" id="CHEBI:29999"/>
        <dbReference type="ChEBI" id="CHEBI:30616"/>
        <dbReference type="ChEBI" id="CHEBI:83421"/>
        <dbReference type="ChEBI" id="CHEBI:456216"/>
        <dbReference type="EC" id="2.7.11.1"/>
    </reaction>
</comment>
<dbReference type="SUPFAM" id="SSF56112">
    <property type="entry name" value="Protein kinase-like (PK-like)"/>
    <property type="match status" value="1"/>
</dbReference>
<dbReference type="EMBL" id="JAMKFB020000017">
    <property type="protein sequence ID" value="KAL0170610.1"/>
    <property type="molecule type" value="Genomic_DNA"/>
</dbReference>
<gene>
    <name evidence="11" type="ORF">M9458_035206</name>
</gene>
<proteinExistence type="inferred from homology"/>
<comment type="similarity">
    <text evidence="1">Belongs to the protein kinase superfamily. CAMK Ser/Thr protein kinase family. PIM subfamily.</text>
</comment>
<evidence type="ECO:0000259" key="10">
    <source>
        <dbReference type="PROSITE" id="PS50011"/>
    </source>
</evidence>
<keyword evidence="3" id="KW-0723">Serine/threonine-protein kinase</keyword>
<accession>A0ABD0P9J0</accession>
<feature type="non-terminal residue" evidence="11">
    <location>
        <position position="114"/>
    </location>
</feature>
<dbReference type="Pfam" id="PF00069">
    <property type="entry name" value="Pkinase"/>
    <property type="match status" value="1"/>
</dbReference>
<dbReference type="AlphaFoldDB" id="A0ABD0P9J0"/>
<keyword evidence="12" id="KW-1185">Reference proteome</keyword>
<feature type="non-terminal residue" evidence="11">
    <location>
        <position position="1"/>
    </location>
</feature>
<dbReference type="Gene3D" id="1.10.510.10">
    <property type="entry name" value="Transferase(Phosphotransferase) domain 1"/>
    <property type="match status" value="1"/>
</dbReference>
<dbReference type="GO" id="GO:0004674">
    <property type="term" value="F:protein serine/threonine kinase activity"/>
    <property type="evidence" value="ECO:0007669"/>
    <property type="project" value="UniProtKB-KW"/>
</dbReference>
<dbReference type="PROSITE" id="PS00108">
    <property type="entry name" value="PROTEIN_KINASE_ST"/>
    <property type="match status" value="1"/>
</dbReference>
<evidence type="ECO:0000256" key="2">
    <source>
        <dbReference type="ARBA" id="ARBA00012513"/>
    </source>
</evidence>
<evidence type="ECO:0000256" key="5">
    <source>
        <dbReference type="ARBA" id="ARBA00022741"/>
    </source>
</evidence>
<dbReference type="InterPro" id="IPR011009">
    <property type="entry name" value="Kinase-like_dom_sf"/>
</dbReference>
<dbReference type="InterPro" id="IPR000719">
    <property type="entry name" value="Prot_kinase_dom"/>
</dbReference>
<evidence type="ECO:0000256" key="1">
    <source>
        <dbReference type="ARBA" id="ARBA00005505"/>
    </source>
</evidence>
<protein>
    <recommendedName>
        <fullName evidence="2">non-specific serine/threonine protein kinase</fullName>
        <ecNumber evidence="2">2.7.11.1</ecNumber>
    </recommendedName>
</protein>
<evidence type="ECO:0000256" key="9">
    <source>
        <dbReference type="ARBA" id="ARBA00048679"/>
    </source>
</evidence>
<comment type="caution">
    <text evidence="11">The sequence shown here is derived from an EMBL/GenBank/DDBJ whole genome shotgun (WGS) entry which is preliminary data.</text>
</comment>
<dbReference type="Gene3D" id="3.30.200.20">
    <property type="entry name" value="Phosphorylase Kinase, domain 1"/>
    <property type="match status" value="1"/>
</dbReference>